<dbReference type="EMBL" id="JACHWS010000001">
    <property type="protein sequence ID" value="MBB3036274.1"/>
    <property type="molecule type" value="Genomic_DNA"/>
</dbReference>
<proteinExistence type="predicted"/>
<evidence type="ECO:0000313" key="2">
    <source>
        <dbReference type="Proteomes" id="UP000567922"/>
    </source>
</evidence>
<dbReference type="RefSeq" id="WP_341478959.1">
    <property type="nucleotide sequence ID" value="NZ_BDDI01000007.1"/>
</dbReference>
<keyword evidence="2" id="KW-1185">Reference proteome</keyword>
<dbReference type="AlphaFoldDB" id="A0A839RJC2"/>
<organism evidence="1 2">
    <name type="scientific">Hoyosella altamirensis</name>
    <dbReference type="NCBI Taxonomy" id="616997"/>
    <lineage>
        <taxon>Bacteria</taxon>
        <taxon>Bacillati</taxon>
        <taxon>Actinomycetota</taxon>
        <taxon>Actinomycetes</taxon>
        <taxon>Mycobacteriales</taxon>
        <taxon>Hoyosellaceae</taxon>
        <taxon>Hoyosella</taxon>
    </lineage>
</organism>
<evidence type="ECO:0000313" key="1">
    <source>
        <dbReference type="EMBL" id="MBB3036274.1"/>
    </source>
</evidence>
<reference evidence="1 2" key="1">
    <citation type="submission" date="2020-08" db="EMBL/GenBank/DDBJ databases">
        <title>Sequencing the genomes of 1000 actinobacteria strains.</title>
        <authorList>
            <person name="Klenk H.-P."/>
        </authorList>
    </citation>
    <scope>NUCLEOTIDE SEQUENCE [LARGE SCALE GENOMIC DNA]</scope>
    <source>
        <strain evidence="1 2">DSM 45258</strain>
    </source>
</reference>
<protein>
    <submittedName>
        <fullName evidence="1">Uncharacterized protein</fullName>
    </submittedName>
</protein>
<name>A0A839RJC2_9ACTN</name>
<sequence length="61" mass="7076">MRLDITQIDRKDRDYDPSEWFVVPLNVIDQAIDLIISGDIVGYVYDARSQKLIRHSRAGDL</sequence>
<gene>
    <name evidence="1" type="ORF">FHU29_000708</name>
</gene>
<dbReference type="Proteomes" id="UP000567922">
    <property type="component" value="Unassembled WGS sequence"/>
</dbReference>
<accession>A0A839RJC2</accession>
<comment type="caution">
    <text evidence="1">The sequence shown here is derived from an EMBL/GenBank/DDBJ whole genome shotgun (WGS) entry which is preliminary data.</text>
</comment>